<evidence type="ECO:0000313" key="1">
    <source>
        <dbReference type="EMBL" id="AFC21963.1"/>
    </source>
</evidence>
<proteinExistence type="predicted"/>
<keyword evidence="2" id="KW-1185">Reference proteome</keyword>
<reference evidence="1 2" key="1">
    <citation type="journal article" date="2014" name="Virology">
        <title>Supersize me: Cronobacter sakazakii phage GAP32.</title>
        <authorList>
            <person name="Abbasifar R."/>
            <person name="Griffiths M.W."/>
            <person name="Sabour P.M."/>
            <person name="Ackermann H.-W."/>
            <person name="Vandersteegen K."/>
            <person name="Lavigne R."/>
            <person name="Noben J.-P."/>
            <person name="Villa A.A."/>
            <person name="Abbasifar A."/>
            <person name="Nash J.H.E."/>
            <person name="Kropinski A.M."/>
        </authorList>
    </citation>
    <scope>NUCLEOTIDE SEQUENCE [LARGE SCALE GENOMIC DNA]</scope>
    <source>
        <strain evidence="1">GAP-32</strain>
    </source>
</reference>
<accession>K4F7B4</accession>
<dbReference type="GeneID" id="13994254"/>
<gene>
    <name evidence="1" type="ORF">GAP32_503A</name>
</gene>
<dbReference type="Proteomes" id="UP000000457">
    <property type="component" value="Segment"/>
</dbReference>
<sequence length="37" mass="4224">MLQSNFQYNCRRLSSSVFILQRGDENASTNLVSNKCV</sequence>
<protein>
    <submittedName>
        <fullName evidence="1">Uncharacterized protein</fullName>
    </submittedName>
</protein>
<dbReference type="EMBL" id="JN882285">
    <property type="protein sequence ID" value="AFC21963.1"/>
    <property type="molecule type" value="Genomic_DNA"/>
</dbReference>
<evidence type="ECO:0000313" key="2">
    <source>
        <dbReference type="Proteomes" id="UP000000457"/>
    </source>
</evidence>
<name>K4F7B4_9CAUD</name>
<dbReference type="RefSeq" id="YP_006987618.1">
    <property type="nucleotide sequence ID" value="NC_019401.1"/>
</dbReference>
<dbReference type="KEGG" id="vg:13994254"/>
<organism evidence="1 2">
    <name type="scientific">Cronobacter phage vB_CsaM_GAP32</name>
    <dbReference type="NCBI Taxonomy" id="1141136"/>
    <lineage>
        <taxon>Viruses</taxon>
        <taxon>Duplodnaviria</taxon>
        <taxon>Heunggongvirae</taxon>
        <taxon>Uroviricota</taxon>
        <taxon>Caudoviricetes</taxon>
        <taxon>Mimasvirus</taxon>
        <taxon>Mimasvirus GAP32</taxon>
    </lineage>
</organism>